<protein>
    <submittedName>
        <fullName evidence="2">Ectonucleotide pyrophosphatase/phosphodiesterase family member 5</fullName>
    </submittedName>
</protein>
<dbReference type="SUPFAM" id="SSF53649">
    <property type="entry name" value="Alkaline phosphatase-like"/>
    <property type="match status" value="2"/>
</dbReference>
<dbReference type="Gene3D" id="3.40.720.10">
    <property type="entry name" value="Alkaline Phosphatase, subunit A"/>
    <property type="match status" value="2"/>
</dbReference>
<accession>A0AAV4DHA2</accession>
<dbReference type="Proteomes" id="UP000735302">
    <property type="component" value="Unassembled WGS sequence"/>
</dbReference>
<dbReference type="InterPro" id="IPR017850">
    <property type="entry name" value="Alkaline_phosphatase_core_sf"/>
</dbReference>
<dbReference type="GO" id="GO:0016787">
    <property type="term" value="F:hydrolase activity"/>
    <property type="evidence" value="ECO:0007669"/>
    <property type="project" value="UniProtKB-ARBA"/>
</dbReference>
<evidence type="ECO:0000313" key="3">
    <source>
        <dbReference type="Proteomes" id="UP000735302"/>
    </source>
</evidence>
<keyword evidence="1" id="KW-0472">Membrane</keyword>
<dbReference type="AlphaFoldDB" id="A0AAV4DHA2"/>
<keyword evidence="1" id="KW-1133">Transmembrane helix</keyword>
<comment type="caution">
    <text evidence="2">The sequence shown here is derived from an EMBL/GenBank/DDBJ whole genome shotgun (WGS) entry which is preliminary data.</text>
</comment>
<feature type="transmembrane region" description="Helical" evidence="1">
    <location>
        <begin position="501"/>
        <end position="523"/>
    </location>
</feature>
<dbReference type="PANTHER" id="PTHR10151">
    <property type="entry name" value="ECTONUCLEOTIDE PYROPHOSPHATASE/PHOSPHODIESTERASE"/>
    <property type="match status" value="1"/>
</dbReference>
<dbReference type="Pfam" id="PF01663">
    <property type="entry name" value="Phosphodiest"/>
    <property type="match status" value="2"/>
</dbReference>
<sequence length="561" mass="64036">MFKAGKLCYFGSRVRFLFGSFLTSVIFIFLWILFPGAASHFVKAAPLLIVSFDGFRWDYLSRTATPNFDHVIETGVYASKGLSNVFTTSTLTNHWSIVTGLYAESHGIIDNIMYDPELNETYVPLYKDKYAINNPKFYDTGAEPIWVTNQLQKAHGRSGSVMWWGAENVIKSTRPTYHMPFSYTTSYTFRIDTMINWFTSRYPINLGLLYFNEPDHTAHACGPESENVTMQIAYADNMTGYLFKRLKEEHLYGHINVIITSDHGFTSTSRKRLIHLDDIVDPSLYRAVHYSPVATLIPNEGQENFVYEKLKEAEATNNYRVFKKADIPDDLHYKHNKRVTPIVAIANLSYSFISRMSDDEFKPGQENFVYEKLKEAEATNNYRVFKKADIPDDLHYKHNKRVTPIVAIANLSYSFISRMSDDEFKPGGTHGYDNKEQAMHPFFMATGPAFKSGFQVETFQSVDLYPLMCHLLDLEPAPNNGSMKIVSRLLREEHETTMVTLVTYLICLIVIATFGGVFSVAACRNRRYLKRTSRPINVSEILSGHNGAHIGLLSGDEDDEF</sequence>
<keyword evidence="1" id="KW-0812">Transmembrane</keyword>
<dbReference type="EMBL" id="BLXT01007889">
    <property type="protein sequence ID" value="GFO43554.1"/>
    <property type="molecule type" value="Genomic_DNA"/>
</dbReference>
<keyword evidence="3" id="KW-1185">Reference proteome</keyword>
<reference evidence="2 3" key="1">
    <citation type="journal article" date="2021" name="Elife">
        <title>Chloroplast acquisition without the gene transfer in kleptoplastic sea slugs, Plakobranchus ocellatus.</title>
        <authorList>
            <person name="Maeda T."/>
            <person name="Takahashi S."/>
            <person name="Yoshida T."/>
            <person name="Shimamura S."/>
            <person name="Takaki Y."/>
            <person name="Nagai Y."/>
            <person name="Toyoda A."/>
            <person name="Suzuki Y."/>
            <person name="Arimoto A."/>
            <person name="Ishii H."/>
            <person name="Satoh N."/>
            <person name="Nishiyama T."/>
            <person name="Hasebe M."/>
            <person name="Maruyama T."/>
            <person name="Minagawa J."/>
            <person name="Obokata J."/>
            <person name="Shigenobu S."/>
        </authorList>
    </citation>
    <scope>NUCLEOTIDE SEQUENCE [LARGE SCALE GENOMIC DNA]</scope>
</reference>
<dbReference type="CDD" id="cd16018">
    <property type="entry name" value="Enpp"/>
    <property type="match status" value="1"/>
</dbReference>
<organism evidence="2 3">
    <name type="scientific">Plakobranchus ocellatus</name>
    <dbReference type="NCBI Taxonomy" id="259542"/>
    <lineage>
        <taxon>Eukaryota</taxon>
        <taxon>Metazoa</taxon>
        <taxon>Spiralia</taxon>
        <taxon>Lophotrochozoa</taxon>
        <taxon>Mollusca</taxon>
        <taxon>Gastropoda</taxon>
        <taxon>Heterobranchia</taxon>
        <taxon>Euthyneura</taxon>
        <taxon>Panpulmonata</taxon>
        <taxon>Sacoglossa</taxon>
        <taxon>Placobranchoidea</taxon>
        <taxon>Plakobranchidae</taxon>
        <taxon>Plakobranchus</taxon>
    </lineage>
</organism>
<dbReference type="PANTHER" id="PTHR10151:SF120">
    <property type="entry name" value="BIS(5'-ADENOSYL)-TRIPHOSPHATASE"/>
    <property type="match status" value="1"/>
</dbReference>
<evidence type="ECO:0000256" key="1">
    <source>
        <dbReference type="SAM" id="Phobius"/>
    </source>
</evidence>
<dbReference type="InterPro" id="IPR002591">
    <property type="entry name" value="Phosphodiest/P_Trfase"/>
</dbReference>
<name>A0AAV4DHA2_9GAST</name>
<proteinExistence type="predicted"/>
<dbReference type="Gene3D" id="3.30.1360.180">
    <property type="match status" value="1"/>
</dbReference>
<evidence type="ECO:0000313" key="2">
    <source>
        <dbReference type="EMBL" id="GFO43554.1"/>
    </source>
</evidence>
<gene>
    <name evidence="2" type="ORF">PoB_007005900</name>
</gene>